<evidence type="ECO:0000256" key="1">
    <source>
        <dbReference type="ARBA" id="ARBA00022679"/>
    </source>
</evidence>
<keyword evidence="3" id="KW-0762">Sugar transport</keyword>
<dbReference type="PROSITE" id="PS51099">
    <property type="entry name" value="PTS_EIIB_TYPE_2"/>
    <property type="match status" value="1"/>
</dbReference>
<evidence type="ECO:0000259" key="2">
    <source>
        <dbReference type="PROSITE" id="PS51099"/>
    </source>
</evidence>
<keyword evidence="4" id="KW-1185">Reference proteome</keyword>
<gene>
    <name evidence="3" type="ORF">FNM00_11360</name>
</gene>
<sequence length="97" mass="9982">MNEKLLVVCGTGMGSSMILKMMVDQVVGAQKLPFDVSSDLASGARSSGADVIVAGLDLAPTLTNVPATVIGIKNILDKAEIASALEEYLASKNDGED</sequence>
<dbReference type="CDD" id="cd05563">
    <property type="entry name" value="PTS_IIB_ascorbate"/>
    <property type="match status" value="1"/>
</dbReference>
<name>A0A554S882_9ACTN</name>
<accession>A0A554S882</accession>
<dbReference type="EMBL" id="VLNT01000008">
    <property type="protein sequence ID" value="TSD62547.1"/>
    <property type="molecule type" value="Genomic_DNA"/>
</dbReference>
<evidence type="ECO:0000313" key="3">
    <source>
        <dbReference type="EMBL" id="TSD62547.1"/>
    </source>
</evidence>
<keyword evidence="3" id="KW-0813">Transport</keyword>
<reference evidence="3 4" key="1">
    <citation type="submission" date="2019-07" db="EMBL/GenBank/DDBJ databases">
        <authorList>
            <person name="Zhao L.H."/>
        </authorList>
    </citation>
    <scope>NUCLEOTIDE SEQUENCE [LARGE SCALE GENOMIC DNA]</scope>
    <source>
        <strain evidence="3 4">Co35</strain>
    </source>
</reference>
<proteinExistence type="predicted"/>
<evidence type="ECO:0000313" key="4">
    <source>
        <dbReference type="Proteomes" id="UP000316988"/>
    </source>
</evidence>
<dbReference type="Gene3D" id="3.40.50.2300">
    <property type="match status" value="1"/>
</dbReference>
<dbReference type="InterPro" id="IPR013011">
    <property type="entry name" value="PTS_EIIB_2"/>
</dbReference>
<dbReference type="Proteomes" id="UP000316988">
    <property type="component" value="Unassembled WGS sequence"/>
</dbReference>
<dbReference type="RefSeq" id="WP_143913660.1">
    <property type="nucleotide sequence ID" value="NZ_VLNT01000008.1"/>
</dbReference>
<dbReference type="SUPFAM" id="SSF52794">
    <property type="entry name" value="PTS system IIB component-like"/>
    <property type="match status" value="1"/>
</dbReference>
<dbReference type="OrthoDB" id="6603449at2"/>
<feature type="domain" description="PTS EIIB type-2" evidence="2">
    <location>
        <begin position="1"/>
        <end position="93"/>
    </location>
</feature>
<dbReference type="AlphaFoldDB" id="A0A554S882"/>
<dbReference type="GO" id="GO:0009401">
    <property type="term" value="P:phosphoenolpyruvate-dependent sugar phosphotransferase system"/>
    <property type="evidence" value="ECO:0007669"/>
    <property type="project" value="InterPro"/>
</dbReference>
<organism evidence="3 4">
    <name type="scientific">Aeromicrobium piscarium</name>
    <dbReference type="NCBI Taxonomy" id="2590901"/>
    <lineage>
        <taxon>Bacteria</taxon>
        <taxon>Bacillati</taxon>
        <taxon>Actinomycetota</taxon>
        <taxon>Actinomycetes</taxon>
        <taxon>Propionibacteriales</taxon>
        <taxon>Nocardioidaceae</taxon>
        <taxon>Aeromicrobium</taxon>
    </lineage>
</organism>
<dbReference type="GO" id="GO:0008982">
    <property type="term" value="F:protein-N(PI)-phosphohistidine-sugar phosphotransferase activity"/>
    <property type="evidence" value="ECO:0007669"/>
    <property type="project" value="InterPro"/>
</dbReference>
<comment type="caution">
    <text evidence="3">The sequence shown here is derived from an EMBL/GenBank/DDBJ whole genome shotgun (WGS) entry which is preliminary data.</text>
</comment>
<dbReference type="Pfam" id="PF02302">
    <property type="entry name" value="PTS_IIB"/>
    <property type="match status" value="1"/>
</dbReference>
<keyword evidence="1" id="KW-0808">Transferase</keyword>
<dbReference type="InterPro" id="IPR036095">
    <property type="entry name" value="PTS_EIIB-like_sf"/>
</dbReference>
<dbReference type="InterPro" id="IPR003501">
    <property type="entry name" value="PTS_EIIB_2/3"/>
</dbReference>
<protein>
    <submittedName>
        <fullName evidence="3">PTS sugar transporter subunit IIB</fullName>
    </submittedName>
</protein>